<gene>
    <name evidence="25" type="ORF">CHS0354_012161</name>
</gene>
<keyword evidence="19" id="KW-0968">Cytoplasmic vesicle</keyword>
<dbReference type="Pfam" id="PF12349">
    <property type="entry name" value="Sterol-sensing"/>
    <property type="match status" value="1"/>
</dbReference>
<evidence type="ECO:0000256" key="11">
    <source>
        <dbReference type="ARBA" id="ARBA00022989"/>
    </source>
</evidence>
<dbReference type="PROSITE" id="PS50294">
    <property type="entry name" value="WD_REPEATS_REGION"/>
    <property type="match status" value="1"/>
</dbReference>
<keyword evidence="9" id="KW-0677">Repeat</keyword>
<sequence>MKFMKIRVAQIYYTHGLFCASHPITILCIVCSTILLLCYPLVNLPLPGNKPLEHPSPIKEFLTSNSDPILSNIPKEEPEEENKYTPRWLKGPAVAFIQQVVVKATVSPWDPGKMVSMDALHAPLSKTFEILEQMSSFKYHNRSGSYGLTDLCLRVMEKVKNKHLDLLPQYSCLTLSPANLWHGNKQKFLKDKEILRTIHKRYSQALEVPPTVKDFLFGVPWKETGISRYLIRNKQRTITFAITSILKAYDQSLFNALKNKLESLYPETTKNVNNSHIDFVVNIHYKESNVFVEYTPLIVTYLVLLLYVYFSVRKIEMVKSKWGLALSAVVTIVASLLISVSMCSLFGLVPTLIWGEIFPYLVVLIGLENILILTKSVVSTPLHLDVRERIAHGLSKEGWSITKNLGTELLIIIFGFFTFVPEIQEFALFALVGLLSDFFLQMVFFVTVLSVDIRRMELSDLHRKNIHNTVQTTKFDPIEPLVRCPMKTLFTASSGKSEERRGGNSTTTPRLNLSSGIGLMTSARPTQSPRIQHADMFFQNPRLLEIPRRLRLLYFWASTRVFQRIIMVCTVVWISLIIYKTGLVDHFTNSTIYTSNDSTASGEIPQQEQFHHHQVMEESLRHNGRFSEDFQRYFYRDMDDVEPASALEHTDLQLWKRLSYKHWPVLFDYYNISIYGRYITILPSIHLSVVIPPDEAINQQQSPETLDSSMDDNSMTGIKMSVSSVKVEATEDITLETENDLQQQFHDIYDPKKLQHFYPKSQKEFVITLILGVLSVICITYFMLVLYRCMCSRKYDKWRAFRNKPKRRSKVNNYIKQIKESVPLVLKGHVQDVECIAVYGNTIVSCCLGGQLRIWDSATGECLKCINRVGVMPSLNRNSVRNNSSEESDFDFYGNRNQDLDPDSGDLFSCHDKNPRPRHRIISKRIRFEFEPDLRSTIDTDFFSQARNMDNSQQSMNSSKESNTGPRTFSNSSASHVPSLETTTGGYDFSGRFSGVYEEHHRFMAETVALESQQQIMMDCRSRSWSAGDLSSTLQELSLQDQDRQMKSDTIWCLTCRQNLVVAGCGDGRIEFWDVSSGILKCVHAENDSGVTAINFVSDRVIAARLDGNVEFLQLQTSRNPTLSNTLSVSSLHRPVRGHARHLSHSSNMSDDLKLCTESLHCVTLKSTHAHQQPVTVLQTEGGRTVSGSQDHSLKVFRLEDCLCLYTLHGHTGSVTALYLDKCPPYAAVSGSSDGTIRLWDLLTGSCVHKVKGHEGTIVTMTCTEAYIISSGLDDRLCVWERSRGQLLYTVDMDISSGSSMAMLSNNFLVTGGEGCLYLWDVYKGEFVRKVSLDDKERIAFIHHILAMENSTIVCDFGNEIKVIHFPLVLEKVE</sequence>
<dbReference type="GO" id="GO:0000139">
    <property type="term" value="C:Golgi membrane"/>
    <property type="evidence" value="ECO:0007669"/>
    <property type="project" value="UniProtKB-SubCell"/>
</dbReference>
<dbReference type="InterPro" id="IPR053958">
    <property type="entry name" value="HMGCR/SNAP/NPC1-like_SSD"/>
</dbReference>
<dbReference type="GO" id="GO:0045540">
    <property type="term" value="P:regulation of cholesterol biosynthetic process"/>
    <property type="evidence" value="ECO:0007669"/>
    <property type="project" value="TreeGrafter"/>
</dbReference>
<keyword evidence="7 21" id="KW-0853">WD repeat</keyword>
<dbReference type="GO" id="GO:0032936">
    <property type="term" value="C:SREBP-SCAP complex"/>
    <property type="evidence" value="ECO:0007669"/>
    <property type="project" value="TreeGrafter"/>
</dbReference>
<dbReference type="InterPro" id="IPR057042">
    <property type="entry name" value="Beta-prop_SCAP"/>
</dbReference>
<reference evidence="25" key="2">
    <citation type="journal article" date="2021" name="Genome Biol. Evol.">
        <title>Developing a high-quality reference genome for a parasitic bivalve with doubly uniparental inheritance (Bivalvia: Unionida).</title>
        <authorList>
            <person name="Smith C.H."/>
        </authorList>
    </citation>
    <scope>NUCLEOTIDE SEQUENCE</scope>
    <source>
        <strain evidence="25">CHS0354</strain>
        <tissue evidence="25">Mantle</tissue>
    </source>
</reference>
<dbReference type="GO" id="GO:0032933">
    <property type="term" value="P:SREBP signaling pathway"/>
    <property type="evidence" value="ECO:0007669"/>
    <property type="project" value="InterPro"/>
</dbReference>
<reference evidence="25" key="3">
    <citation type="submission" date="2023-05" db="EMBL/GenBank/DDBJ databases">
        <authorList>
            <person name="Smith C.H."/>
        </authorList>
    </citation>
    <scope>NUCLEOTIDE SEQUENCE</scope>
    <source>
        <strain evidence="25">CHS0354</strain>
        <tissue evidence="25">Mantle</tissue>
    </source>
</reference>
<dbReference type="Pfam" id="PF24006">
    <property type="entry name" value="SCAP_N"/>
    <property type="match status" value="1"/>
</dbReference>
<keyword evidence="10" id="KW-0256">Endoplasmic reticulum</keyword>
<comment type="function">
    <text evidence="20">Escort protein required for cholesterol as well as lipid homeostasis. Regulates export of the SCAP-SREBP complex from the endoplasmic reticulum to the Golgi upon low cholesterol, thereby regulating the processing of sterol regulatory element-binding proteins (SREBPs) SREBF1/SREBP1 and SREBF2/SREBP2. At high sterol concentrations, formation of a ternary complex with INSIG (INSIG1 or INSIG2) leads to mask the ER export signal in SCAP, promoting retention of the complex in the endoplasmic reticulum. Low sterol concentrations trigger release of INSIG, a conformational change in the SSD domain of SCAP, unmasking of the ER export signal, promoting recruitment into COPII-coated vesicles and transport of the SCAP-SREBP to the Golgi: in the Golgi, SREBPs are then processed, releasing the transcription factor fragment of SREBPs from the membrane, its import into the nucleus and up-regulation of LDLR, INSIG1 and the mevalonate pathway. Binds cholesterol via its SSD domain.</text>
</comment>
<dbReference type="InterPro" id="IPR030225">
    <property type="entry name" value="SCAP"/>
</dbReference>
<evidence type="ECO:0000256" key="20">
    <source>
        <dbReference type="ARBA" id="ARBA00045958"/>
    </source>
</evidence>
<dbReference type="Proteomes" id="UP001195483">
    <property type="component" value="Unassembled WGS sequence"/>
</dbReference>
<dbReference type="EMBL" id="JAEAOA010000745">
    <property type="protein sequence ID" value="KAK3588103.1"/>
    <property type="molecule type" value="Genomic_DNA"/>
</dbReference>
<dbReference type="Pfam" id="PF24017">
    <property type="entry name" value="Beta-prop_SCAP"/>
    <property type="match status" value="1"/>
</dbReference>
<accession>A0AAE0VRN4</accession>
<evidence type="ECO:0000256" key="9">
    <source>
        <dbReference type="ARBA" id="ARBA00022737"/>
    </source>
</evidence>
<dbReference type="PROSITE" id="PS00678">
    <property type="entry name" value="WD_REPEATS_1"/>
    <property type="match status" value="1"/>
</dbReference>
<evidence type="ECO:0000256" key="23">
    <source>
        <dbReference type="SAM" id="Phobius"/>
    </source>
</evidence>
<dbReference type="InterPro" id="IPR015943">
    <property type="entry name" value="WD40/YVTN_repeat-like_dom_sf"/>
</dbReference>
<protein>
    <recommendedName>
        <fullName evidence="5">Sterol regulatory element-binding protein cleavage-activating protein</fullName>
    </recommendedName>
</protein>
<keyword evidence="13" id="KW-0443">Lipid metabolism</keyword>
<feature type="transmembrane region" description="Helical" evidence="23">
    <location>
        <begin position="12"/>
        <end position="42"/>
    </location>
</feature>
<dbReference type="InterPro" id="IPR001680">
    <property type="entry name" value="WD40_rpt"/>
</dbReference>
<feature type="transmembrane region" description="Helical" evidence="23">
    <location>
        <begin position="426"/>
        <end position="449"/>
    </location>
</feature>
<evidence type="ECO:0000256" key="7">
    <source>
        <dbReference type="ARBA" id="ARBA00022574"/>
    </source>
</evidence>
<dbReference type="GO" id="GO:0032934">
    <property type="term" value="F:sterol binding"/>
    <property type="evidence" value="ECO:0007669"/>
    <property type="project" value="InterPro"/>
</dbReference>
<evidence type="ECO:0000256" key="15">
    <source>
        <dbReference type="ARBA" id="ARBA00023136"/>
    </source>
</evidence>
<keyword evidence="14" id="KW-0446">Lipid-binding</keyword>
<dbReference type="GO" id="GO:0012507">
    <property type="term" value="C:ER to Golgi transport vesicle membrane"/>
    <property type="evidence" value="ECO:0007669"/>
    <property type="project" value="UniProtKB-SubCell"/>
</dbReference>
<evidence type="ECO:0000256" key="14">
    <source>
        <dbReference type="ARBA" id="ARBA00023121"/>
    </source>
</evidence>
<feature type="transmembrane region" description="Helical" evidence="23">
    <location>
        <begin position="324"/>
        <end position="351"/>
    </location>
</feature>
<evidence type="ECO:0000256" key="17">
    <source>
        <dbReference type="ARBA" id="ARBA00023180"/>
    </source>
</evidence>
<dbReference type="SMART" id="SM00320">
    <property type="entry name" value="WD40"/>
    <property type="match status" value="6"/>
</dbReference>
<dbReference type="PANTHER" id="PTHR46378:SF1">
    <property type="entry name" value="STEROL REGULATORY ELEMENT-BINDING PROTEIN CLEAVAGE-ACTIVATING PROTEIN"/>
    <property type="match status" value="1"/>
</dbReference>
<evidence type="ECO:0000259" key="24">
    <source>
        <dbReference type="PROSITE" id="PS50156"/>
    </source>
</evidence>
<feature type="compositionally biased region" description="Low complexity" evidence="22">
    <location>
        <begin position="950"/>
        <end position="959"/>
    </location>
</feature>
<evidence type="ECO:0000256" key="18">
    <source>
        <dbReference type="ARBA" id="ARBA00023221"/>
    </source>
</evidence>
<dbReference type="InterPro" id="IPR019775">
    <property type="entry name" value="WD40_repeat_CS"/>
</dbReference>
<evidence type="ECO:0000313" key="26">
    <source>
        <dbReference type="Proteomes" id="UP001195483"/>
    </source>
</evidence>
<keyword evidence="8 23" id="KW-0812">Transmembrane</keyword>
<keyword evidence="15 23" id="KW-0472">Membrane</keyword>
<reference evidence="25" key="1">
    <citation type="journal article" date="2021" name="Genome Biol. Evol.">
        <title>A High-Quality Reference Genome for a Parasitic Bivalve with Doubly Uniparental Inheritance (Bivalvia: Unionida).</title>
        <authorList>
            <person name="Smith C.H."/>
        </authorList>
    </citation>
    <scope>NUCLEOTIDE SEQUENCE</scope>
    <source>
        <strain evidence="25">CHS0354</strain>
    </source>
</reference>
<evidence type="ECO:0000256" key="3">
    <source>
        <dbReference type="ARBA" id="ARBA00004653"/>
    </source>
</evidence>
<keyword evidence="17" id="KW-0325">Glycoprotein</keyword>
<evidence type="ECO:0000256" key="10">
    <source>
        <dbReference type="ARBA" id="ARBA00022824"/>
    </source>
</evidence>
<keyword evidence="6" id="KW-0153">Cholesterol metabolism</keyword>
<feature type="repeat" description="WD" evidence="21">
    <location>
        <begin position="1251"/>
        <end position="1290"/>
    </location>
</feature>
<evidence type="ECO:0000256" key="21">
    <source>
        <dbReference type="PROSITE-ProRule" id="PRU00221"/>
    </source>
</evidence>
<comment type="subcellular location">
    <subcellularLocation>
        <location evidence="2">Cytoplasmic vesicle</location>
        <location evidence="2">COPII-coated vesicle membrane</location>
        <topology evidence="2">Multi-pass membrane protein</topology>
    </subcellularLocation>
    <subcellularLocation>
        <location evidence="1">Endoplasmic reticulum membrane</location>
        <topology evidence="1">Multi-pass membrane protein</topology>
    </subcellularLocation>
    <subcellularLocation>
        <location evidence="3">Golgi apparatus membrane</location>
        <topology evidence="3">Multi-pass membrane protein</topology>
    </subcellularLocation>
</comment>
<dbReference type="PROSITE" id="PS50156">
    <property type="entry name" value="SSD"/>
    <property type="match status" value="1"/>
</dbReference>
<comment type="similarity">
    <text evidence="4">Belongs to the WD repeat SCAP family.</text>
</comment>
<feature type="transmembrane region" description="Helical" evidence="23">
    <location>
        <begin position="357"/>
        <end position="378"/>
    </location>
</feature>
<evidence type="ECO:0000256" key="6">
    <source>
        <dbReference type="ARBA" id="ARBA00022548"/>
    </source>
</evidence>
<feature type="transmembrane region" description="Helical" evidence="23">
    <location>
        <begin position="399"/>
        <end position="420"/>
    </location>
</feature>
<keyword evidence="11 23" id="KW-1133">Transmembrane helix</keyword>
<dbReference type="Gene3D" id="2.130.10.10">
    <property type="entry name" value="YVTN repeat-like/Quinoprotein amine dehydrogenase"/>
    <property type="match status" value="2"/>
</dbReference>
<keyword evidence="26" id="KW-1185">Reference proteome</keyword>
<evidence type="ECO:0000256" key="12">
    <source>
        <dbReference type="ARBA" id="ARBA00023034"/>
    </source>
</evidence>
<dbReference type="InterPro" id="IPR036322">
    <property type="entry name" value="WD40_repeat_dom_sf"/>
</dbReference>
<comment type="caution">
    <text evidence="25">The sequence shown here is derived from an EMBL/GenBank/DDBJ whole genome shotgun (WGS) entry which is preliminary data.</text>
</comment>
<dbReference type="GO" id="GO:0008203">
    <property type="term" value="P:cholesterol metabolic process"/>
    <property type="evidence" value="ECO:0007669"/>
    <property type="project" value="UniProtKB-KW"/>
</dbReference>
<evidence type="ECO:0000256" key="5">
    <source>
        <dbReference type="ARBA" id="ARBA00019541"/>
    </source>
</evidence>
<evidence type="ECO:0000256" key="19">
    <source>
        <dbReference type="ARBA" id="ARBA00023329"/>
    </source>
</evidence>
<evidence type="ECO:0000256" key="1">
    <source>
        <dbReference type="ARBA" id="ARBA00004477"/>
    </source>
</evidence>
<feature type="transmembrane region" description="Helical" evidence="23">
    <location>
        <begin position="294"/>
        <end position="312"/>
    </location>
</feature>
<evidence type="ECO:0000256" key="22">
    <source>
        <dbReference type="SAM" id="MobiDB-lite"/>
    </source>
</evidence>
<dbReference type="PROSITE" id="PS50082">
    <property type="entry name" value="WD_REPEATS_2"/>
    <property type="match status" value="2"/>
</dbReference>
<dbReference type="InterPro" id="IPR000731">
    <property type="entry name" value="SSD"/>
</dbReference>
<name>A0AAE0VRN4_9BIVA</name>
<evidence type="ECO:0000256" key="16">
    <source>
        <dbReference type="ARBA" id="ARBA00023166"/>
    </source>
</evidence>
<dbReference type="GO" id="GO:0005789">
    <property type="term" value="C:endoplasmic reticulum membrane"/>
    <property type="evidence" value="ECO:0007669"/>
    <property type="project" value="UniProtKB-SubCell"/>
</dbReference>
<feature type="compositionally biased region" description="Polar residues" evidence="22">
    <location>
        <begin position="960"/>
        <end position="981"/>
    </location>
</feature>
<evidence type="ECO:0000256" key="2">
    <source>
        <dbReference type="ARBA" id="ARBA00004557"/>
    </source>
</evidence>
<keyword evidence="18" id="KW-0753">Steroid metabolism</keyword>
<feature type="region of interest" description="Disordered" evidence="22">
    <location>
        <begin position="63"/>
        <end position="84"/>
    </location>
</feature>
<proteinExistence type="inferred from homology"/>
<feature type="transmembrane region" description="Helical" evidence="23">
    <location>
        <begin position="765"/>
        <end position="787"/>
    </location>
</feature>
<evidence type="ECO:0000313" key="25">
    <source>
        <dbReference type="EMBL" id="KAK3588103.1"/>
    </source>
</evidence>
<feature type="repeat" description="WD" evidence="21">
    <location>
        <begin position="1208"/>
        <end position="1250"/>
    </location>
</feature>
<feature type="region of interest" description="Disordered" evidence="22">
    <location>
        <begin position="877"/>
        <end position="896"/>
    </location>
</feature>
<keyword evidence="12" id="KW-0333">Golgi apparatus</keyword>
<evidence type="ECO:0000256" key="8">
    <source>
        <dbReference type="ARBA" id="ARBA00022692"/>
    </source>
</evidence>
<evidence type="ECO:0000256" key="4">
    <source>
        <dbReference type="ARBA" id="ARBA00007410"/>
    </source>
</evidence>
<organism evidence="25 26">
    <name type="scientific">Potamilus streckersoni</name>
    <dbReference type="NCBI Taxonomy" id="2493646"/>
    <lineage>
        <taxon>Eukaryota</taxon>
        <taxon>Metazoa</taxon>
        <taxon>Spiralia</taxon>
        <taxon>Lophotrochozoa</taxon>
        <taxon>Mollusca</taxon>
        <taxon>Bivalvia</taxon>
        <taxon>Autobranchia</taxon>
        <taxon>Heteroconchia</taxon>
        <taxon>Palaeoheterodonta</taxon>
        <taxon>Unionida</taxon>
        <taxon>Unionoidea</taxon>
        <taxon>Unionidae</taxon>
        <taxon>Ambleminae</taxon>
        <taxon>Lampsilini</taxon>
        <taxon>Potamilus</taxon>
    </lineage>
</organism>
<dbReference type="InterPro" id="IPR057041">
    <property type="entry name" value="SCAP_N"/>
</dbReference>
<keyword evidence="16" id="KW-1207">Sterol metabolism</keyword>
<dbReference type="SUPFAM" id="SSF50978">
    <property type="entry name" value="WD40 repeat-like"/>
    <property type="match status" value="1"/>
</dbReference>
<evidence type="ECO:0000256" key="13">
    <source>
        <dbReference type="ARBA" id="ARBA00023098"/>
    </source>
</evidence>
<dbReference type="PANTHER" id="PTHR46378">
    <property type="entry name" value="STEROL REGULATORY ELEMENT-BINDING PROTEIN CLEAVAGE-ACTIVATING PROTEIN"/>
    <property type="match status" value="1"/>
</dbReference>
<feature type="region of interest" description="Disordered" evidence="22">
    <location>
        <begin position="950"/>
        <end position="981"/>
    </location>
</feature>
<dbReference type="SUPFAM" id="SSF82866">
    <property type="entry name" value="Multidrug efflux transporter AcrB transmembrane domain"/>
    <property type="match status" value="1"/>
</dbReference>
<feature type="domain" description="SSD" evidence="24">
    <location>
        <begin position="293"/>
        <end position="451"/>
    </location>
</feature>